<keyword evidence="4" id="KW-1185">Reference proteome</keyword>
<dbReference type="InterPro" id="IPR013087">
    <property type="entry name" value="Znf_C2H2_type"/>
</dbReference>
<feature type="domain" description="C2H2-type" evidence="2">
    <location>
        <begin position="135"/>
        <end position="160"/>
    </location>
</feature>
<keyword evidence="1" id="KW-0862">Zinc</keyword>
<name>A0A9P4P5M8_9PLEO</name>
<sequence>MANLAHTGGFLQRTLHIRHTLCLEHTNNGSYQSSQPSIPPLMTANLSSYISDELGTRTGQHPLQQPKLTYRLSQGEVLHTYAGQGNDNERLKDRIERQSDAPQATCDICGTHFHGEYARGNFQRHRRTMHFGTMYHCEARSCNKKFGRRDNRLKHYRKDHPEMNVPPAAVRKV</sequence>
<keyword evidence="1" id="KW-0479">Metal-binding</keyword>
<dbReference type="Proteomes" id="UP000799764">
    <property type="component" value="Unassembled WGS sequence"/>
</dbReference>
<dbReference type="PROSITE" id="PS50157">
    <property type="entry name" value="ZINC_FINGER_C2H2_2"/>
    <property type="match status" value="1"/>
</dbReference>
<dbReference type="EMBL" id="MU001516">
    <property type="protein sequence ID" value="KAF2437323.1"/>
    <property type="molecule type" value="Genomic_DNA"/>
</dbReference>
<comment type="caution">
    <text evidence="3">The sequence shown here is derived from an EMBL/GenBank/DDBJ whole genome shotgun (WGS) entry which is preliminary data.</text>
</comment>
<accession>A0A9P4P5M8</accession>
<evidence type="ECO:0000259" key="2">
    <source>
        <dbReference type="PROSITE" id="PS50157"/>
    </source>
</evidence>
<gene>
    <name evidence="3" type="ORF">P171DRAFT_437736</name>
</gene>
<protein>
    <recommendedName>
        <fullName evidence="2">C2H2-type domain-containing protein</fullName>
    </recommendedName>
</protein>
<keyword evidence="1" id="KW-0863">Zinc-finger</keyword>
<proteinExistence type="predicted"/>
<dbReference type="SMART" id="SM00355">
    <property type="entry name" value="ZnF_C2H2"/>
    <property type="match status" value="2"/>
</dbReference>
<dbReference type="PROSITE" id="PS00028">
    <property type="entry name" value="ZINC_FINGER_C2H2_1"/>
    <property type="match status" value="1"/>
</dbReference>
<reference evidence="3" key="1">
    <citation type="journal article" date="2020" name="Stud. Mycol.">
        <title>101 Dothideomycetes genomes: a test case for predicting lifestyles and emergence of pathogens.</title>
        <authorList>
            <person name="Haridas S."/>
            <person name="Albert R."/>
            <person name="Binder M."/>
            <person name="Bloem J."/>
            <person name="Labutti K."/>
            <person name="Salamov A."/>
            <person name="Andreopoulos B."/>
            <person name="Baker S."/>
            <person name="Barry K."/>
            <person name="Bills G."/>
            <person name="Bluhm B."/>
            <person name="Cannon C."/>
            <person name="Castanera R."/>
            <person name="Culley D."/>
            <person name="Daum C."/>
            <person name="Ezra D."/>
            <person name="Gonzalez J."/>
            <person name="Henrissat B."/>
            <person name="Kuo A."/>
            <person name="Liang C."/>
            <person name="Lipzen A."/>
            <person name="Lutzoni F."/>
            <person name="Magnuson J."/>
            <person name="Mondo S."/>
            <person name="Nolan M."/>
            <person name="Ohm R."/>
            <person name="Pangilinan J."/>
            <person name="Park H.-J."/>
            <person name="Ramirez L."/>
            <person name="Alfaro M."/>
            <person name="Sun H."/>
            <person name="Tritt A."/>
            <person name="Yoshinaga Y."/>
            <person name="Zwiers L.-H."/>
            <person name="Turgeon B."/>
            <person name="Goodwin S."/>
            <person name="Spatafora J."/>
            <person name="Crous P."/>
            <person name="Grigoriev I."/>
        </authorList>
    </citation>
    <scope>NUCLEOTIDE SEQUENCE</scope>
    <source>
        <strain evidence="3">CBS 690.94</strain>
    </source>
</reference>
<organism evidence="3 4">
    <name type="scientific">Karstenula rhodostoma CBS 690.94</name>
    <dbReference type="NCBI Taxonomy" id="1392251"/>
    <lineage>
        <taxon>Eukaryota</taxon>
        <taxon>Fungi</taxon>
        <taxon>Dikarya</taxon>
        <taxon>Ascomycota</taxon>
        <taxon>Pezizomycotina</taxon>
        <taxon>Dothideomycetes</taxon>
        <taxon>Pleosporomycetidae</taxon>
        <taxon>Pleosporales</taxon>
        <taxon>Massarineae</taxon>
        <taxon>Didymosphaeriaceae</taxon>
        <taxon>Karstenula</taxon>
    </lineage>
</organism>
<dbReference type="OrthoDB" id="3940153at2759"/>
<dbReference type="GO" id="GO:0008270">
    <property type="term" value="F:zinc ion binding"/>
    <property type="evidence" value="ECO:0007669"/>
    <property type="project" value="UniProtKB-KW"/>
</dbReference>
<evidence type="ECO:0000313" key="3">
    <source>
        <dbReference type="EMBL" id="KAF2437323.1"/>
    </source>
</evidence>
<dbReference type="Gene3D" id="3.30.160.60">
    <property type="entry name" value="Classic Zinc Finger"/>
    <property type="match status" value="1"/>
</dbReference>
<evidence type="ECO:0000313" key="4">
    <source>
        <dbReference type="Proteomes" id="UP000799764"/>
    </source>
</evidence>
<dbReference type="AlphaFoldDB" id="A0A9P4P5M8"/>
<evidence type="ECO:0000256" key="1">
    <source>
        <dbReference type="PROSITE-ProRule" id="PRU00042"/>
    </source>
</evidence>